<comment type="subcellular location">
    <subcellularLocation>
        <location evidence="1">Cell membrane</location>
        <topology evidence="1">Multi-pass membrane protein</topology>
    </subcellularLocation>
</comment>
<dbReference type="PANTHER" id="PTHR42718:SF9">
    <property type="entry name" value="MAJOR FACILITATOR SUPERFAMILY MULTIDRUG TRANSPORTER MFSC"/>
    <property type="match status" value="1"/>
</dbReference>
<feature type="transmembrane region" description="Helical" evidence="6">
    <location>
        <begin position="81"/>
        <end position="102"/>
    </location>
</feature>
<evidence type="ECO:0000256" key="1">
    <source>
        <dbReference type="ARBA" id="ARBA00004651"/>
    </source>
</evidence>
<feature type="transmembrane region" description="Helical" evidence="6">
    <location>
        <begin position="114"/>
        <end position="132"/>
    </location>
</feature>
<evidence type="ECO:0000256" key="5">
    <source>
        <dbReference type="ARBA" id="ARBA00023136"/>
    </source>
</evidence>
<feature type="transmembrane region" description="Helical" evidence="6">
    <location>
        <begin position="251"/>
        <end position="271"/>
    </location>
</feature>
<reference evidence="8 9" key="1">
    <citation type="submission" date="2020-07" db="EMBL/GenBank/DDBJ databases">
        <title>Sequencing the genomes of 1000 actinobacteria strains.</title>
        <authorList>
            <person name="Klenk H.-P."/>
        </authorList>
    </citation>
    <scope>NUCLEOTIDE SEQUENCE [LARGE SCALE GENOMIC DNA]</scope>
    <source>
        <strain evidence="8 9">DSM 21350</strain>
    </source>
</reference>
<sequence length="489" mass="51288">MTEIAATDRAAARRLVLPLALAQFIASYAATNMNVAISDIAHDLDTTISALQTTITLFTLTMAALMIPGSKLTDIWGRKRCFLLGLVVYGAGGLLATLAWGIGALMVGYSLLEGVGSALMIPPIYILITVAFDDVRTRARYFGVVSGAAGLGAATGPLLGGFLTSALSWRASFLGQVLVVAWVLLLARKITDRPREGAAVPGFDVLGAVLSGAAMVCLVLGFLSTSTYGWLTASKDLDVGGRTVIPEGSLAPVWWLLLAGAGLVLWFFLHVRRGERSGREVLLRLRLFRNRTANLGLGTQLAQWLTMQGSFFVISVFLQDARDFSAIETGLMLTPATAGILIAAARAERMAQRLSQRSLVVAGFACTALGMALLLALVRSDSGFWSFLPGLLLMGLGLGVMLTASVNVVQSSFPDSDQGDISGLSRSLSNLGSSLGVAIAGSVLVAAQTRAGHPFGVALGVLTGFALLGLLLAWLIPRDSPAGRLPDRA</sequence>
<dbReference type="AlphaFoldDB" id="A0A7Y9E5K9"/>
<evidence type="ECO:0000256" key="2">
    <source>
        <dbReference type="ARBA" id="ARBA00022448"/>
    </source>
</evidence>
<evidence type="ECO:0000313" key="8">
    <source>
        <dbReference type="EMBL" id="NYD41412.1"/>
    </source>
</evidence>
<dbReference type="Pfam" id="PF07690">
    <property type="entry name" value="MFS_1"/>
    <property type="match status" value="2"/>
</dbReference>
<evidence type="ECO:0000313" key="9">
    <source>
        <dbReference type="Proteomes" id="UP000535511"/>
    </source>
</evidence>
<dbReference type="EMBL" id="JACCBG010000001">
    <property type="protein sequence ID" value="NYD41412.1"/>
    <property type="molecule type" value="Genomic_DNA"/>
</dbReference>
<gene>
    <name evidence="8" type="ORF">BJZ21_001495</name>
</gene>
<dbReference type="GO" id="GO:0022857">
    <property type="term" value="F:transmembrane transporter activity"/>
    <property type="evidence" value="ECO:0007669"/>
    <property type="project" value="InterPro"/>
</dbReference>
<protein>
    <submittedName>
        <fullName evidence="8">MFS family permease</fullName>
    </submittedName>
</protein>
<feature type="transmembrane region" description="Helical" evidence="6">
    <location>
        <begin position="48"/>
        <end position="69"/>
    </location>
</feature>
<dbReference type="PANTHER" id="PTHR42718">
    <property type="entry name" value="MAJOR FACILITATOR SUPERFAMILY MULTIDRUG TRANSPORTER MFSC"/>
    <property type="match status" value="1"/>
</dbReference>
<dbReference type="PROSITE" id="PS50850">
    <property type="entry name" value="MFS"/>
    <property type="match status" value="1"/>
</dbReference>
<dbReference type="RefSeq" id="WP_179663165.1">
    <property type="nucleotide sequence ID" value="NZ_JACCBG010000001.1"/>
</dbReference>
<evidence type="ECO:0000256" key="3">
    <source>
        <dbReference type="ARBA" id="ARBA00022692"/>
    </source>
</evidence>
<feature type="transmembrane region" description="Helical" evidence="6">
    <location>
        <begin position="141"/>
        <end position="163"/>
    </location>
</feature>
<feature type="transmembrane region" description="Helical" evidence="6">
    <location>
        <begin position="169"/>
        <end position="187"/>
    </location>
</feature>
<keyword evidence="4 6" id="KW-1133">Transmembrane helix</keyword>
<evidence type="ECO:0000259" key="7">
    <source>
        <dbReference type="PROSITE" id="PS50850"/>
    </source>
</evidence>
<keyword evidence="9" id="KW-1185">Reference proteome</keyword>
<dbReference type="InterPro" id="IPR036259">
    <property type="entry name" value="MFS_trans_sf"/>
</dbReference>
<feature type="transmembrane region" description="Helical" evidence="6">
    <location>
        <begin position="384"/>
        <end position="409"/>
    </location>
</feature>
<feature type="transmembrane region" description="Helical" evidence="6">
    <location>
        <begin position="359"/>
        <end position="378"/>
    </location>
</feature>
<feature type="transmembrane region" description="Helical" evidence="6">
    <location>
        <begin position="324"/>
        <end position="347"/>
    </location>
</feature>
<evidence type="ECO:0000256" key="6">
    <source>
        <dbReference type="SAM" id="Phobius"/>
    </source>
</evidence>
<feature type="transmembrane region" description="Helical" evidence="6">
    <location>
        <begin position="292"/>
        <end position="318"/>
    </location>
</feature>
<keyword evidence="2" id="KW-0813">Transport</keyword>
<organism evidence="8 9">
    <name type="scientific">Nocardioides panaciterrulae</name>
    <dbReference type="NCBI Taxonomy" id="661492"/>
    <lineage>
        <taxon>Bacteria</taxon>
        <taxon>Bacillati</taxon>
        <taxon>Actinomycetota</taxon>
        <taxon>Actinomycetes</taxon>
        <taxon>Propionibacteriales</taxon>
        <taxon>Nocardioidaceae</taxon>
        <taxon>Nocardioides</taxon>
    </lineage>
</organism>
<accession>A0A7Y9E5K9</accession>
<feature type="transmembrane region" description="Helical" evidence="6">
    <location>
        <begin position="208"/>
        <end position="231"/>
    </location>
</feature>
<dbReference type="Gene3D" id="1.20.1250.20">
    <property type="entry name" value="MFS general substrate transporter like domains"/>
    <property type="match status" value="1"/>
</dbReference>
<evidence type="ECO:0000256" key="4">
    <source>
        <dbReference type="ARBA" id="ARBA00022989"/>
    </source>
</evidence>
<name>A0A7Y9E5K9_9ACTN</name>
<dbReference type="Gene3D" id="1.20.1720.10">
    <property type="entry name" value="Multidrug resistance protein D"/>
    <property type="match status" value="1"/>
</dbReference>
<keyword evidence="5 6" id="KW-0472">Membrane</keyword>
<keyword evidence="3 6" id="KW-0812">Transmembrane</keyword>
<comment type="caution">
    <text evidence="8">The sequence shown here is derived from an EMBL/GenBank/DDBJ whole genome shotgun (WGS) entry which is preliminary data.</text>
</comment>
<dbReference type="InterPro" id="IPR020846">
    <property type="entry name" value="MFS_dom"/>
</dbReference>
<dbReference type="Proteomes" id="UP000535511">
    <property type="component" value="Unassembled WGS sequence"/>
</dbReference>
<dbReference type="PRINTS" id="PR01036">
    <property type="entry name" value="TCRTETB"/>
</dbReference>
<proteinExistence type="predicted"/>
<feature type="domain" description="Major facilitator superfamily (MFS) profile" evidence="7">
    <location>
        <begin position="15"/>
        <end position="481"/>
    </location>
</feature>
<dbReference type="InterPro" id="IPR011701">
    <property type="entry name" value="MFS"/>
</dbReference>
<dbReference type="SUPFAM" id="SSF103473">
    <property type="entry name" value="MFS general substrate transporter"/>
    <property type="match status" value="1"/>
</dbReference>
<feature type="transmembrane region" description="Helical" evidence="6">
    <location>
        <begin position="455"/>
        <end position="476"/>
    </location>
</feature>
<dbReference type="GO" id="GO:0005886">
    <property type="term" value="C:plasma membrane"/>
    <property type="evidence" value="ECO:0007669"/>
    <property type="project" value="UniProtKB-SubCell"/>
</dbReference>